<organism evidence="1 2">
    <name type="scientific">Steinernema carpocapsae</name>
    <name type="common">Entomopathogenic nematode</name>
    <dbReference type="NCBI Taxonomy" id="34508"/>
    <lineage>
        <taxon>Eukaryota</taxon>
        <taxon>Metazoa</taxon>
        <taxon>Ecdysozoa</taxon>
        <taxon>Nematoda</taxon>
        <taxon>Chromadorea</taxon>
        <taxon>Rhabditida</taxon>
        <taxon>Tylenchina</taxon>
        <taxon>Panagrolaimomorpha</taxon>
        <taxon>Strongyloidoidea</taxon>
        <taxon>Steinernematidae</taxon>
        <taxon>Steinernema</taxon>
    </lineage>
</organism>
<dbReference type="EMBL" id="AZBU02000003">
    <property type="protein sequence ID" value="TKR88185.1"/>
    <property type="molecule type" value="Genomic_DNA"/>
</dbReference>
<protein>
    <submittedName>
        <fullName evidence="1">Uncharacterized protein</fullName>
    </submittedName>
</protein>
<proteinExistence type="predicted"/>
<reference evidence="1 2" key="2">
    <citation type="journal article" date="2019" name="G3 (Bethesda)">
        <title>Hybrid Assembly of the Genome of the Entomopathogenic Nematode Steinernema carpocapsae Identifies the X-Chromosome.</title>
        <authorList>
            <person name="Serra L."/>
            <person name="Macchietto M."/>
            <person name="Macias-Munoz A."/>
            <person name="McGill C.J."/>
            <person name="Rodriguez I.M."/>
            <person name="Rodriguez B."/>
            <person name="Murad R."/>
            <person name="Mortazavi A."/>
        </authorList>
    </citation>
    <scope>NUCLEOTIDE SEQUENCE [LARGE SCALE GENOMIC DNA]</scope>
    <source>
        <strain evidence="1 2">ALL</strain>
    </source>
</reference>
<comment type="caution">
    <text evidence="1">The sequence shown here is derived from an EMBL/GenBank/DDBJ whole genome shotgun (WGS) entry which is preliminary data.</text>
</comment>
<keyword evidence="2" id="KW-1185">Reference proteome</keyword>
<sequence>MHKQPGILPPETPPGSFPICLPDIHKQPGSFPAAPASGAAAGTAFGASLFSVFRSHSERDMSIFAVVRVSRQPQLAIASSRTHKLPSHALFSQFACCHHFYGNVNPQSHRTSLIAAVISRMRYGKQLFASEAEL</sequence>
<accession>A0A4V6A4U6</accession>
<evidence type="ECO:0000313" key="2">
    <source>
        <dbReference type="Proteomes" id="UP000298663"/>
    </source>
</evidence>
<name>A0A4V6A4U6_STECR</name>
<gene>
    <name evidence="1" type="ORF">L596_012470</name>
</gene>
<reference evidence="1 2" key="1">
    <citation type="journal article" date="2015" name="Genome Biol.">
        <title>Comparative genomics of Steinernema reveals deeply conserved gene regulatory networks.</title>
        <authorList>
            <person name="Dillman A.R."/>
            <person name="Macchietto M."/>
            <person name="Porter C.F."/>
            <person name="Rogers A."/>
            <person name="Williams B."/>
            <person name="Antoshechkin I."/>
            <person name="Lee M.M."/>
            <person name="Goodwin Z."/>
            <person name="Lu X."/>
            <person name="Lewis E.E."/>
            <person name="Goodrich-Blair H."/>
            <person name="Stock S.P."/>
            <person name="Adams B.J."/>
            <person name="Sternberg P.W."/>
            <person name="Mortazavi A."/>
        </authorList>
    </citation>
    <scope>NUCLEOTIDE SEQUENCE [LARGE SCALE GENOMIC DNA]</scope>
    <source>
        <strain evidence="1 2">ALL</strain>
    </source>
</reference>
<dbReference type="AlphaFoldDB" id="A0A4V6A4U6"/>
<evidence type="ECO:0000313" key="1">
    <source>
        <dbReference type="EMBL" id="TKR88185.1"/>
    </source>
</evidence>
<dbReference type="Proteomes" id="UP000298663">
    <property type="component" value="Unassembled WGS sequence"/>
</dbReference>